<dbReference type="InterPro" id="IPR029032">
    <property type="entry name" value="AhpD-like"/>
</dbReference>
<dbReference type="NCBIfam" id="TIGR00778">
    <property type="entry name" value="ahpD_dom"/>
    <property type="match status" value="1"/>
</dbReference>
<comment type="caution">
    <text evidence="2">The sequence shown here is derived from an EMBL/GenBank/DDBJ whole genome shotgun (WGS) entry which is preliminary data.</text>
</comment>
<dbReference type="EMBL" id="JBFNXQ010000002">
    <property type="protein sequence ID" value="MEX5716926.1"/>
    <property type="molecule type" value="Genomic_DNA"/>
</dbReference>
<feature type="domain" description="Carboxymuconolactone decarboxylase-like" evidence="1">
    <location>
        <begin position="23"/>
        <end position="99"/>
    </location>
</feature>
<reference evidence="2 3" key="1">
    <citation type="submission" date="2024-06" db="EMBL/GenBank/DDBJ databases">
        <title>Draft genome sequence of Geodermatophilus badlandi, a novel member of the Geodermatophilaceae isolated from badland sedimentary rocks in the Red desert, Wyoming, USA.</title>
        <authorList>
            <person name="Ben Tekaya S."/>
            <person name="Nouioui I."/>
            <person name="Flores G.M."/>
            <person name="Shaal M.N."/>
            <person name="Bredoire F."/>
            <person name="Basile F."/>
            <person name="Van Diepen L."/>
            <person name="Ward N.L."/>
        </authorList>
    </citation>
    <scope>NUCLEOTIDE SEQUENCE [LARGE SCALE GENOMIC DNA]</scope>
    <source>
        <strain evidence="2 3">WL48A</strain>
    </source>
</reference>
<dbReference type="InterPro" id="IPR003779">
    <property type="entry name" value="CMD-like"/>
</dbReference>
<dbReference type="Pfam" id="PF02627">
    <property type="entry name" value="CMD"/>
    <property type="match status" value="1"/>
</dbReference>
<protein>
    <submittedName>
        <fullName evidence="2">Carboxymuconolactone decarboxylase family protein</fullName>
    </submittedName>
</protein>
<dbReference type="PANTHER" id="PTHR33930:SF2">
    <property type="entry name" value="BLR3452 PROTEIN"/>
    <property type="match status" value="1"/>
</dbReference>
<dbReference type="RefSeq" id="WP_369202288.1">
    <property type="nucleotide sequence ID" value="NZ_JBFNXQ010000002.1"/>
</dbReference>
<evidence type="ECO:0000313" key="3">
    <source>
        <dbReference type="Proteomes" id="UP001560045"/>
    </source>
</evidence>
<dbReference type="Proteomes" id="UP001560045">
    <property type="component" value="Unassembled WGS sequence"/>
</dbReference>
<name>A0ABV3X8Z9_9ACTN</name>
<dbReference type="SUPFAM" id="SSF69118">
    <property type="entry name" value="AhpD-like"/>
    <property type="match status" value="1"/>
</dbReference>
<dbReference type="Gene3D" id="1.20.1290.10">
    <property type="entry name" value="AhpD-like"/>
    <property type="match status" value="1"/>
</dbReference>
<evidence type="ECO:0000259" key="1">
    <source>
        <dbReference type="Pfam" id="PF02627"/>
    </source>
</evidence>
<proteinExistence type="predicted"/>
<gene>
    <name evidence="2" type="ORF">ABQ292_00920</name>
</gene>
<keyword evidence="3" id="KW-1185">Reference proteome</keyword>
<sequence>MSYGHAVQDELREPSRALRRAIPEVYDGYRRMHAAAYAPGALDEKTKELIALAIAVSEECDGCIASHARGAARTGATPEEVAEALGVTIAMTGGPGTVYGPRAFAAYQEFAEAAAPGPDGDPRAPAVS</sequence>
<dbReference type="PANTHER" id="PTHR33930">
    <property type="entry name" value="ALKYL HYDROPEROXIDE REDUCTASE AHPD"/>
    <property type="match status" value="1"/>
</dbReference>
<organism evidence="2 3">
    <name type="scientific">Geodermatophilus maliterrae</name>
    <dbReference type="NCBI Taxonomy" id="3162531"/>
    <lineage>
        <taxon>Bacteria</taxon>
        <taxon>Bacillati</taxon>
        <taxon>Actinomycetota</taxon>
        <taxon>Actinomycetes</taxon>
        <taxon>Geodermatophilales</taxon>
        <taxon>Geodermatophilaceae</taxon>
        <taxon>Geodermatophilus</taxon>
    </lineage>
</organism>
<dbReference type="InterPro" id="IPR004675">
    <property type="entry name" value="AhpD_core"/>
</dbReference>
<evidence type="ECO:0000313" key="2">
    <source>
        <dbReference type="EMBL" id="MEX5716926.1"/>
    </source>
</evidence>
<accession>A0ABV3X8Z9</accession>